<evidence type="ECO:0000256" key="2">
    <source>
        <dbReference type="ARBA" id="ARBA00001911"/>
    </source>
</evidence>
<comment type="catalytic activity">
    <reaction evidence="1 10">
        <text>UDP-alpha-D-glucose = UDP-alpha-D-galactose</text>
        <dbReference type="Rhea" id="RHEA:22168"/>
        <dbReference type="ChEBI" id="CHEBI:58885"/>
        <dbReference type="ChEBI" id="CHEBI:66914"/>
        <dbReference type="EC" id="5.1.3.2"/>
    </reaction>
</comment>
<dbReference type="InterPro" id="IPR005886">
    <property type="entry name" value="UDP_G4E"/>
</dbReference>
<keyword evidence="13" id="KW-1185">Reference proteome</keyword>
<comment type="pathway">
    <text evidence="3 10">Carbohydrate metabolism; galactose metabolism.</text>
</comment>
<dbReference type="AlphaFoldDB" id="F2LUZ1"/>
<dbReference type="PANTHER" id="PTHR43725:SF53">
    <property type="entry name" value="UDP-ARABINOSE 4-EPIMERASE 1"/>
    <property type="match status" value="1"/>
</dbReference>
<evidence type="ECO:0000256" key="9">
    <source>
        <dbReference type="ARBA" id="ARBA00023277"/>
    </source>
</evidence>
<keyword evidence="9 10" id="KW-0119">Carbohydrate metabolism</keyword>
<evidence type="ECO:0000313" key="12">
    <source>
        <dbReference type="EMBL" id="AEA34660.1"/>
    </source>
</evidence>
<dbReference type="FunCoup" id="F2LUZ1">
    <property type="interactions" value="342"/>
</dbReference>
<evidence type="ECO:0000313" key="13">
    <source>
        <dbReference type="Proteomes" id="UP000008139"/>
    </source>
</evidence>
<dbReference type="InterPro" id="IPR001509">
    <property type="entry name" value="Epimerase_deHydtase"/>
</dbReference>
<evidence type="ECO:0000256" key="3">
    <source>
        <dbReference type="ARBA" id="ARBA00004947"/>
    </source>
</evidence>
<feature type="domain" description="NAD-dependent epimerase/dehydratase" evidence="11">
    <location>
        <begin position="3"/>
        <end position="261"/>
    </location>
</feature>
<sequence length="333" mass="37294">MKILITGGAGYIGSHVAKHILKETDFNLTIIDNLSTGFIETIETLKTIRAFEFVNLDLSDWNDLKKLFETHEFNAVIHFAASLIVPESVENPLKYYLNNTSNGTYLIKCCIDHNVNYFIFSSTAAVYGEPKLTTNDKIKETHPTNPINPYGQSKLFIEKILKDTAKAHNGFKYVALRYFNVAGADKGGLIGQSTKNATHLIKVAAQTALGKRDKMYIFGDDYPTPDGTCIRDYIDVDDLALAHIKALKYIPKNESGVFNCGYGKGFSVKEVIQTMKEVSGNDFEVEITDRRKGDPAILVADNTKIVNSMGWSPKYNNLKLICKTALEWERKIK</sequence>
<dbReference type="KEGG" id="hmr:Hipma_1723"/>
<protein>
    <recommendedName>
        <fullName evidence="6 10">UDP-glucose 4-epimerase</fullName>
        <ecNumber evidence="5 10">5.1.3.2</ecNumber>
    </recommendedName>
</protein>
<dbReference type="eggNOG" id="COG1087">
    <property type="taxonomic scope" value="Bacteria"/>
</dbReference>
<dbReference type="EMBL" id="CP002606">
    <property type="protein sequence ID" value="AEA34660.1"/>
    <property type="molecule type" value="Genomic_DNA"/>
</dbReference>
<evidence type="ECO:0000256" key="8">
    <source>
        <dbReference type="ARBA" id="ARBA00023235"/>
    </source>
</evidence>
<evidence type="ECO:0000256" key="6">
    <source>
        <dbReference type="ARBA" id="ARBA00018569"/>
    </source>
</evidence>
<gene>
    <name evidence="12" type="ordered locus">Hipma_1723</name>
</gene>
<dbReference type="RefSeq" id="WP_013682681.1">
    <property type="nucleotide sequence ID" value="NC_015318.1"/>
</dbReference>
<organism evidence="12 13">
    <name type="scientific">Hippea maritima (strain ATCC 700847 / DSM 10411 / MH2)</name>
    <dbReference type="NCBI Taxonomy" id="760142"/>
    <lineage>
        <taxon>Bacteria</taxon>
        <taxon>Pseudomonadati</taxon>
        <taxon>Campylobacterota</taxon>
        <taxon>Desulfurellia</taxon>
        <taxon>Desulfurellales</taxon>
        <taxon>Hippeaceae</taxon>
        <taxon>Hippea</taxon>
    </lineage>
</organism>
<evidence type="ECO:0000259" key="11">
    <source>
        <dbReference type="Pfam" id="PF01370"/>
    </source>
</evidence>
<dbReference type="Gene3D" id="3.90.25.10">
    <property type="entry name" value="UDP-galactose 4-epimerase, domain 1"/>
    <property type="match status" value="1"/>
</dbReference>
<dbReference type="OrthoDB" id="9801785at2"/>
<dbReference type="GO" id="GO:0003978">
    <property type="term" value="F:UDP-glucose 4-epimerase activity"/>
    <property type="evidence" value="ECO:0007669"/>
    <property type="project" value="UniProtKB-UniRule"/>
</dbReference>
<dbReference type="Pfam" id="PF01370">
    <property type="entry name" value="Epimerase"/>
    <property type="match status" value="1"/>
</dbReference>
<dbReference type="NCBIfam" id="TIGR01179">
    <property type="entry name" value="galE"/>
    <property type="match status" value="1"/>
</dbReference>
<comment type="cofactor">
    <cofactor evidence="2 10">
        <name>NAD(+)</name>
        <dbReference type="ChEBI" id="CHEBI:57540"/>
    </cofactor>
</comment>
<reference evidence="12 13" key="1">
    <citation type="journal article" date="2011" name="Stand. Genomic Sci.">
        <title>Complete genome sequence of the thermophilic sulfur-reducer Hippea maritima type strain (MH(2)).</title>
        <authorList>
            <person name="Huntemann M."/>
            <person name="Lu M."/>
            <person name="Nolan M."/>
            <person name="Lapidus A."/>
            <person name="Lucas S."/>
            <person name="Hammon N."/>
            <person name="Deshpande S."/>
            <person name="Cheng J.F."/>
            <person name="Tapia R."/>
            <person name="Han C."/>
            <person name="Goodwin L."/>
            <person name="Pitluck S."/>
            <person name="Liolios K."/>
            <person name="Pagani I."/>
            <person name="Ivanova N."/>
            <person name="Ovchinikova G."/>
            <person name="Pati A."/>
            <person name="Chen A."/>
            <person name="Palaniappan K."/>
            <person name="Land M."/>
            <person name="Hauser L."/>
            <person name="Jeffries C.D."/>
            <person name="Detter J.C."/>
            <person name="Brambilla E.M."/>
            <person name="Rohde M."/>
            <person name="Spring S."/>
            <person name="Goker M."/>
            <person name="Woyke T."/>
            <person name="Bristow J."/>
            <person name="Eisen J.A."/>
            <person name="Markowitz V."/>
            <person name="Hugenholtz P."/>
            <person name="Kyrpides N.C."/>
            <person name="Klenk H.P."/>
            <person name="Mavromatis K."/>
        </authorList>
    </citation>
    <scope>NUCLEOTIDE SEQUENCE [LARGE SCALE GENOMIC DNA]</scope>
    <source>
        <strain evidence="13">ATCC 700847 / DSM 10411 / MH2</strain>
    </source>
</reference>
<comment type="subunit">
    <text evidence="10">Homodimer.</text>
</comment>
<keyword evidence="8 10" id="KW-0413">Isomerase</keyword>
<dbReference type="InterPro" id="IPR036291">
    <property type="entry name" value="NAD(P)-bd_dom_sf"/>
</dbReference>
<comment type="similarity">
    <text evidence="4 10">Belongs to the NAD(P)-dependent epimerase/dehydratase family.</text>
</comment>
<reference evidence="13" key="2">
    <citation type="submission" date="2011-03" db="EMBL/GenBank/DDBJ databases">
        <title>The complete genome of Hippea maritima DSM 10411.</title>
        <authorList>
            <consortium name="US DOE Joint Genome Institute (JGI-PGF)"/>
            <person name="Lucas S."/>
            <person name="Copeland A."/>
            <person name="Lapidus A."/>
            <person name="Bruce D."/>
            <person name="Goodwin L."/>
            <person name="Pitluck S."/>
            <person name="Peters L."/>
            <person name="Kyrpides N."/>
            <person name="Mavromatis K."/>
            <person name="Pagani I."/>
            <person name="Ivanova N."/>
            <person name="Mikhailova N."/>
            <person name="Lu M."/>
            <person name="Detter J.C."/>
            <person name="Tapia R."/>
            <person name="Han C."/>
            <person name="Land M."/>
            <person name="Hauser L."/>
            <person name="Markowitz V."/>
            <person name="Cheng J.-F."/>
            <person name="Hugenholtz P."/>
            <person name="Woyke T."/>
            <person name="Wu D."/>
            <person name="Spring S."/>
            <person name="Schroeder M."/>
            <person name="Brambilla E."/>
            <person name="Klenk H.-P."/>
            <person name="Eisen J.A."/>
        </authorList>
    </citation>
    <scope>NUCLEOTIDE SEQUENCE [LARGE SCALE GENOMIC DNA]</scope>
    <source>
        <strain evidence="13">ATCC 700847 / DSM 10411 / MH2</strain>
    </source>
</reference>
<dbReference type="SUPFAM" id="SSF51735">
    <property type="entry name" value="NAD(P)-binding Rossmann-fold domains"/>
    <property type="match status" value="1"/>
</dbReference>
<accession>F2LUZ1</accession>
<dbReference type="Proteomes" id="UP000008139">
    <property type="component" value="Chromosome"/>
</dbReference>
<evidence type="ECO:0000256" key="10">
    <source>
        <dbReference type="RuleBase" id="RU366046"/>
    </source>
</evidence>
<dbReference type="Gene3D" id="3.40.50.720">
    <property type="entry name" value="NAD(P)-binding Rossmann-like Domain"/>
    <property type="match status" value="1"/>
</dbReference>
<dbReference type="PANTHER" id="PTHR43725">
    <property type="entry name" value="UDP-GLUCOSE 4-EPIMERASE"/>
    <property type="match status" value="1"/>
</dbReference>
<proteinExistence type="inferred from homology"/>
<dbReference type="CDD" id="cd05247">
    <property type="entry name" value="UDP_G4E_1_SDR_e"/>
    <property type="match status" value="1"/>
</dbReference>
<dbReference type="STRING" id="760142.Hipma_1723"/>
<dbReference type="GO" id="GO:0033499">
    <property type="term" value="P:galactose catabolic process via UDP-galactose, Leloir pathway"/>
    <property type="evidence" value="ECO:0007669"/>
    <property type="project" value="TreeGrafter"/>
</dbReference>
<dbReference type="EC" id="5.1.3.2" evidence="5 10"/>
<dbReference type="UniPathway" id="UPA00214"/>
<dbReference type="InParanoid" id="F2LUZ1"/>
<evidence type="ECO:0000256" key="7">
    <source>
        <dbReference type="ARBA" id="ARBA00023027"/>
    </source>
</evidence>
<evidence type="ECO:0000256" key="5">
    <source>
        <dbReference type="ARBA" id="ARBA00013189"/>
    </source>
</evidence>
<keyword evidence="7 10" id="KW-0520">NAD</keyword>
<evidence type="ECO:0000256" key="4">
    <source>
        <dbReference type="ARBA" id="ARBA00007637"/>
    </source>
</evidence>
<name>F2LUZ1_HIPMA</name>
<evidence type="ECO:0000256" key="1">
    <source>
        <dbReference type="ARBA" id="ARBA00000083"/>
    </source>
</evidence>
<dbReference type="HOGENOM" id="CLU_007383_1_10_7"/>